<feature type="transmembrane region" description="Helical" evidence="2">
    <location>
        <begin position="269"/>
        <end position="290"/>
    </location>
</feature>
<dbReference type="Proteomes" id="UP000050874">
    <property type="component" value="Unassembled WGS sequence"/>
</dbReference>
<dbReference type="PANTHER" id="PTHR11328:SF24">
    <property type="entry name" value="MAJOR FACILITATOR SUPERFAMILY (MFS) PROFILE DOMAIN-CONTAINING PROTEIN"/>
    <property type="match status" value="1"/>
</dbReference>
<dbReference type="InterPro" id="IPR001927">
    <property type="entry name" value="Na/Gal_symport"/>
</dbReference>
<evidence type="ECO:0000256" key="1">
    <source>
        <dbReference type="ARBA" id="ARBA00009617"/>
    </source>
</evidence>
<dbReference type="InterPro" id="IPR039672">
    <property type="entry name" value="MFS_2"/>
</dbReference>
<keyword evidence="2" id="KW-1133">Transmembrane helix</keyword>
<sequence length="452" mass="50085">MNSQTVSNKVRAAYGIGDYAICLYWSGVGLYLLYFYTDIIGITPLLAGWIYALGIAWDAVTDPFMGYLAERTRTKMGSYRPYIFYGAIPLALSFVLLFWVPPFEGTQLFIFLLIANLIHRTCFTIVSVPYSSLTARITDDSDERTKLTTARMIGASFGTLTISALGFPIVLWFGGGEEALGFIYLGMIAGLAAVLVLSITVRFVEERKFNFPEAELPSFTKVARSIANNYPFWIVFASILILISTSIMFNSNLIYFVKYALDLHAYQGLILGVSSGSALLAIPLWAYAALKIGKRNSWMIAMSLLILGFLIFYLYPIASLSELLIILSFTGFANGATGVLFWSMLPDTIEYGEWKTDVRTESSLYGFMTFAQKGAIACAALFLGLALTNIGFEPNQEQTAETLAGLKLIMTWVPLAGVTISLMLVSFYPIDKIFHQKLIQDIADRKLVNAKN</sequence>
<keyword evidence="2" id="KW-0472">Membrane</keyword>
<dbReference type="SUPFAM" id="SSF103473">
    <property type="entry name" value="MFS general substrate transporter"/>
    <property type="match status" value="1"/>
</dbReference>
<feature type="transmembrane region" description="Helical" evidence="2">
    <location>
        <begin position="364"/>
        <end position="388"/>
    </location>
</feature>
<protein>
    <submittedName>
        <fullName evidence="3">MFS transporter</fullName>
    </submittedName>
</protein>
<feature type="transmembrane region" description="Helical" evidence="2">
    <location>
        <begin position="82"/>
        <end position="102"/>
    </location>
</feature>
<evidence type="ECO:0000313" key="3">
    <source>
        <dbReference type="EMBL" id="KRO40471.1"/>
    </source>
</evidence>
<dbReference type="GO" id="GO:0015293">
    <property type="term" value="F:symporter activity"/>
    <property type="evidence" value="ECO:0007669"/>
    <property type="project" value="InterPro"/>
</dbReference>
<name>A0A0R2PQT3_9GAMM</name>
<comment type="similarity">
    <text evidence="1">Belongs to the sodium:galactoside symporter (TC 2.A.2) family.</text>
</comment>
<feature type="transmembrane region" description="Helical" evidence="2">
    <location>
        <begin position="230"/>
        <end position="249"/>
    </location>
</feature>
<dbReference type="EMBL" id="LIAV01000108">
    <property type="protein sequence ID" value="KRO40471.1"/>
    <property type="molecule type" value="Genomic_DNA"/>
</dbReference>
<dbReference type="Pfam" id="PF13347">
    <property type="entry name" value="MFS_2"/>
    <property type="match status" value="1"/>
</dbReference>
<dbReference type="CDD" id="cd17332">
    <property type="entry name" value="MFS_MelB_like"/>
    <property type="match status" value="1"/>
</dbReference>
<feature type="transmembrane region" description="Helical" evidence="2">
    <location>
        <begin position="323"/>
        <end position="343"/>
    </location>
</feature>
<accession>A0A0R2PQT3</accession>
<dbReference type="InterPro" id="IPR036259">
    <property type="entry name" value="MFS_trans_sf"/>
</dbReference>
<proteinExistence type="inferred from homology"/>
<organism evidence="3 4">
    <name type="scientific">SAR86 cluster bacterium BACL1 MAG-120920-bin57</name>
    <dbReference type="NCBI Taxonomy" id="1655571"/>
    <lineage>
        <taxon>Bacteria</taxon>
        <taxon>Pseudomonadati</taxon>
        <taxon>Pseudomonadota</taxon>
        <taxon>Gammaproteobacteria</taxon>
        <taxon>SAR86 cluster</taxon>
    </lineage>
</organism>
<dbReference type="GO" id="GO:0005886">
    <property type="term" value="C:plasma membrane"/>
    <property type="evidence" value="ECO:0007669"/>
    <property type="project" value="TreeGrafter"/>
</dbReference>
<feature type="transmembrane region" description="Helical" evidence="2">
    <location>
        <begin position="408"/>
        <end position="430"/>
    </location>
</feature>
<comment type="caution">
    <text evidence="3">The sequence shown here is derived from an EMBL/GenBank/DDBJ whole genome shotgun (WGS) entry which is preliminary data.</text>
</comment>
<dbReference type="Gene3D" id="1.20.1250.20">
    <property type="entry name" value="MFS general substrate transporter like domains"/>
    <property type="match status" value="2"/>
</dbReference>
<feature type="transmembrane region" description="Helical" evidence="2">
    <location>
        <begin position="297"/>
        <end position="317"/>
    </location>
</feature>
<evidence type="ECO:0000256" key="2">
    <source>
        <dbReference type="SAM" id="Phobius"/>
    </source>
</evidence>
<dbReference type="PANTHER" id="PTHR11328">
    <property type="entry name" value="MAJOR FACILITATOR SUPERFAMILY DOMAIN-CONTAINING PROTEIN"/>
    <property type="match status" value="1"/>
</dbReference>
<dbReference type="GO" id="GO:0008643">
    <property type="term" value="P:carbohydrate transport"/>
    <property type="evidence" value="ECO:0007669"/>
    <property type="project" value="InterPro"/>
</dbReference>
<dbReference type="AlphaFoldDB" id="A0A0R2PQT3"/>
<feature type="transmembrane region" description="Helical" evidence="2">
    <location>
        <begin position="108"/>
        <end position="131"/>
    </location>
</feature>
<gene>
    <name evidence="3" type="ORF">ABR63_06910</name>
</gene>
<feature type="transmembrane region" description="Helical" evidence="2">
    <location>
        <begin position="152"/>
        <end position="173"/>
    </location>
</feature>
<dbReference type="GO" id="GO:0006814">
    <property type="term" value="P:sodium ion transport"/>
    <property type="evidence" value="ECO:0007669"/>
    <property type="project" value="InterPro"/>
</dbReference>
<evidence type="ECO:0000313" key="4">
    <source>
        <dbReference type="Proteomes" id="UP000050874"/>
    </source>
</evidence>
<feature type="transmembrane region" description="Helical" evidence="2">
    <location>
        <begin position="12"/>
        <end position="33"/>
    </location>
</feature>
<dbReference type="NCBIfam" id="TIGR00792">
    <property type="entry name" value="gph"/>
    <property type="match status" value="1"/>
</dbReference>
<keyword evidence="2" id="KW-0812">Transmembrane</keyword>
<feature type="transmembrane region" description="Helical" evidence="2">
    <location>
        <begin position="39"/>
        <end position="61"/>
    </location>
</feature>
<feature type="transmembrane region" description="Helical" evidence="2">
    <location>
        <begin position="179"/>
        <end position="201"/>
    </location>
</feature>
<reference evidence="4" key="1">
    <citation type="submission" date="2015-10" db="EMBL/GenBank/DDBJ databases">
        <title>Metagenome-Assembled Genomes uncover a global brackish microbiome.</title>
        <authorList>
            <person name="Hugerth L.W."/>
            <person name="Larsson J."/>
            <person name="Alneberg J."/>
            <person name="Lindh M.V."/>
            <person name="Legrand C."/>
            <person name="Pinhassi J."/>
            <person name="Andersson A."/>
        </authorList>
    </citation>
    <scope>NUCLEOTIDE SEQUENCE [LARGE SCALE GENOMIC DNA]</scope>
</reference>